<dbReference type="PROSITE" id="PS50011">
    <property type="entry name" value="PROTEIN_KINASE_DOM"/>
    <property type="match status" value="1"/>
</dbReference>
<dbReference type="InterPro" id="IPR000980">
    <property type="entry name" value="SH2"/>
</dbReference>
<dbReference type="InterPro" id="IPR001245">
    <property type="entry name" value="Ser-Thr/Tyr_kinase_cat_dom"/>
</dbReference>
<dbReference type="InterPro" id="IPR036770">
    <property type="entry name" value="Ankyrin_rpt-contain_sf"/>
</dbReference>
<evidence type="ECO:0000256" key="6">
    <source>
        <dbReference type="ARBA" id="ARBA00051245"/>
    </source>
</evidence>
<dbReference type="RefSeq" id="XP_017868744.1">
    <property type="nucleotide sequence ID" value="XM_018013255.1"/>
</dbReference>
<dbReference type="InterPro" id="IPR017441">
    <property type="entry name" value="Protein_kinase_ATP_BS"/>
</dbReference>
<protein>
    <recommendedName>
        <fullName evidence="10">Tyrosine-protein kinase</fullName>
        <ecNumber evidence="10">2.7.10.2</ecNumber>
    </recommendedName>
</protein>
<dbReference type="InterPro" id="IPR036860">
    <property type="entry name" value="SH2_dom_sf"/>
</dbReference>
<evidence type="ECO:0000256" key="10">
    <source>
        <dbReference type="RuleBase" id="RU362096"/>
    </source>
</evidence>
<evidence type="ECO:0000259" key="11">
    <source>
        <dbReference type="PROSITE" id="PS50001"/>
    </source>
</evidence>
<feature type="domain" description="SH2" evidence="11">
    <location>
        <begin position="289"/>
        <end position="407"/>
    </location>
</feature>
<feature type="binding site" evidence="9">
    <location>
        <position position="689"/>
    </location>
    <ligand>
        <name>ATP</name>
        <dbReference type="ChEBI" id="CHEBI:30616"/>
    </ligand>
</feature>
<feature type="domain" description="SH2" evidence="11">
    <location>
        <begin position="12"/>
        <end position="107"/>
    </location>
</feature>
<keyword evidence="5 10" id="KW-0829">Tyrosine-protein kinase</keyword>
<dbReference type="Proteomes" id="UP000694904">
    <property type="component" value="Chromosome 5"/>
</dbReference>
<feature type="repeat" description="ANK" evidence="7">
    <location>
        <begin position="221"/>
        <end position="253"/>
    </location>
</feature>
<dbReference type="PROSITE" id="PS00109">
    <property type="entry name" value="PROTEIN_KINASE_TYR"/>
    <property type="match status" value="1"/>
</dbReference>
<evidence type="ECO:0000256" key="7">
    <source>
        <dbReference type="PROSITE-ProRule" id="PRU00023"/>
    </source>
</evidence>
<keyword evidence="3 10" id="KW-0418">Kinase</keyword>
<dbReference type="PRINTS" id="PR00401">
    <property type="entry name" value="SH2DOMAIN"/>
</dbReference>
<organism evidence="13 14">
    <name type="scientific">Drosophila arizonae</name>
    <name type="common">Fruit fly</name>
    <dbReference type="NCBI Taxonomy" id="7263"/>
    <lineage>
        <taxon>Eukaryota</taxon>
        <taxon>Metazoa</taxon>
        <taxon>Ecdysozoa</taxon>
        <taxon>Arthropoda</taxon>
        <taxon>Hexapoda</taxon>
        <taxon>Insecta</taxon>
        <taxon>Pterygota</taxon>
        <taxon>Neoptera</taxon>
        <taxon>Endopterygota</taxon>
        <taxon>Diptera</taxon>
        <taxon>Brachycera</taxon>
        <taxon>Muscomorpha</taxon>
        <taxon>Ephydroidea</taxon>
        <taxon>Drosophilidae</taxon>
        <taxon>Drosophila</taxon>
    </lineage>
</organism>
<reference evidence="14" key="3">
    <citation type="submission" date="2025-08" db="UniProtKB">
        <authorList>
            <consortium name="RefSeq"/>
        </authorList>
    </citation>
    <scope>IDENTIFICATION</scope>
    <source>
        <tissue evidence="14">Whole organism</tissue>
    </source>
</reference>
<dbReference type="GO" id="GO:0016301">
    <property type="term" value="F:kinase activity"/>
    <property type="evidence" value="ECO:0007669"/>
    <property type="project" value="UniProtKB-KW"/>
</dbReference>
<dbReference type="Pfam" id="PF07714">
    <property type="entry name" value="PK_Tyr_Ser-Thr"/>
    <property type="match status" value="1"/>
</dbReference>
<dbReference type="InterPro" id="IPR002110">
    <property type="entry name" value="Ankyrin_rpt"/>
</dbReference>
<keyword evidence="8" id="KW-0727">SH2 domain</keyword>
<dbReference type="Gene3D" id="1.25.40.20">
    <property type="entry name" value="Ankyrin repeat-containing domain"/>
    <property type="match status" value="1"/>
</dbReference>
<evidence type="ECO:0000256" key="3">
    <source>
        <dbReference type="ARBA" id="ARBA00022777"/>
    </source>
</evidence>
<dbReference type="SMART" id="SM00248">
    <property type="entry name" value="ANK"/>
    <property type="match status" value="4"/>
</dbReference>
<dbReference type="InterPro" id="IPR000719">
    <property type="entry name" value="Prot_kinase_dom"/>
</dbReference>
<evidence type="ECO:0000313" key="14">
    <source>
        <dbReference type="RefSeq" id="XP_017868744.1"/>
    </source>
</evidence>
<dbReference type="PANTHER" id="PTHR24418">
    <property type="entry name" value="TYROSINE-PROTEIN KINASE"/>
    <property type="match status" value="1"/>
</dbReference>
<evidence type="ECO:0000256" key="8">
    <source>
        <dbReference type="PROSITE-ProRule" id="PRU00191"/>
    </source>
</evidence>
<dbReference type="InterPro" id="IPR011009">
    <property type="entry name" value="Kinase-like_dom_sf"/>
</dbReference>
<evidence type="ECO:0000259" key="12">
    <source>
        <dbReference type="PROSITE" id="PS50011"/>
    </source>
</evidence>
<dbReference type="Pfam" id="PF00017">
    <property type="entry name" value="SH2"/>
    <property type="match status" value="2"/>
</dbReference>
<feature type="repeat" description="ANK" evidence="7">
    <location>
        <begin position="154"/>
        <end position="186"/>
    </location>
</feature>
<keyword evidence="2 9" id="KW-0547">Nucleotide-binding</keyword>
<evidence type="ECO:0000256" key="2">
    <source>
        <dbReference type="ARBA" id="ARBA00022741"/>
    </source>
</evidence>
<dbReference type="Pfam" id="PF12796">
    <property type="entry name" value="Ank_2"/>
    <property type="match status" value="1"/>
</dbReference>
<comment type="similarity">
    <text evidence="10">Belongs to the protein kinase superfamily. Tyr protein kinase family.</text>
</comment>
<dbReference type="InterPro" id="IPR020635">
    <property type="entry name" value="Tyr_kinase_cat_dom"/>
</dbReference>
<dbReference type="SUPFAM" id="SSF55550">
    <property type="entry name" value="SH2 domain"/>
    <property type="match status" value="2"/>
</dbReference>
<dbReference type="Gene3D" id="1.10.510.10">
    <property type="entry name" value="Transferase(Phosphotransferase) domain 1"/>
    <property type="match status" value="1"/>
</dbReference>
<evidence type="ECO:0000256" key="5">
    <source>
        <dbReference type="ARBA" id="ARBA00023137"/>
    </source>
</evidence>
<reference evidence="13" key="2">
    <citation type="journal article" date="2016" name="G3 (Bethesda)">
        <title>Genome Evolution in Three Species of Cactophilic Drosophila.</title>
        <authorList>
            <person name="Sanchez-Flores A."/>
            <person name="Penazola F."/>
            <person name="Carpinteyro-Ponce J."/>
            <person name="Nazario-Yepiz N."/>
            <person name="Abreu-Goodger C."/>
            <person name="Machado C.A."/>
            <person name="Markow T.A."/>
        </authorList>
    </citation>
    <scope>NUCLEOTIDE SEQUENCE [LARGE SCALE GENOMIC DNA]</scope>
</reference>
<keyword evidence="7" id="KW-0040">ANK repeat</keyword>
<evidence type="ECO:0000313" key="13">
    <source>
        <dbReference type="Proteomes" id="UP000694904"/>
    </source>
</evidence>
<dbReference type="SUPFAM" id="SSF56112">
    <property type="entry name" value="Protein kinase-like (PK-like)"/>
    <property type="match status" value="1"/>
</dbReference>
<reference evidence="13" key="1">
    <citation type="journal article" date="1997" name="Nucleic Acids Res.">
        <title>tRNAscan-SE: a program for improved detection of transfer RNA genes in genomic sequence.</title>
        <authorList>
            <person name="Lowe T.M."/>
            <person name="Eddy S.R."/>
        </authorList>
    </citation>
    <scope>NUCLEOTIDE SEQUENCE [LARGE SCALE GENOMIC DNA]</scope>
</reference>
<dbReference type="PROSITE" id="PS50001">
    <property type="entry name" value="SH2"/>
    <property type="match status" value="2"/>
</dbReference>
<dbReference type="PRINTS" id="PR00109">
    <property type="entry name" value="TYRKINASE"/>
</dbReference>
<feature type="repeat" description="ANK" evidence="7">
    <location>
        <begin position="187"/>
        <end position="219"/>
    </location>
</feature>
<sequence>MAAYPRDDQMKWYHGRLTREAADDLLKQGCEDGTFLVRESSTAAGDFVLSLLYQGEVCHYQIRRHGEDAFFSIDDKGQTKILHGLETLVKYYQQEPNGLITKLAQPLIGDPPPPNTRSQGVTNLLHRATSKNESKVVIELLKCGNRNFDAKNKDGQTALHLAAINCNEGILKLLLDAGVQVNSSDSFGWQPLHYACRKKDASFIRTLIAANANVQCRNIENGHVPLHEAAKYGNLEAVQELLAAHAPLLPRTSAGEFPFDLAKEAEQTAVEQFLLNYKLPPANTSRELWYHGTLKRDEAVAILKNYAQQHAREISTDQPLDTSGYFLVRYSESPAASGYVLTLLGDQVVKNFLISQADLYQNGNKLTSNGSKYMYIDDGPYWPSLEHLVAHYMRFSYGLPVSLKYPVPPQPKPELPSFATIPRPKHKLRENPPISPLPSGSSKHPPALTINNNITKKKQKENSSSMFNTLRIVSPKKSLFDMNSLRKSKTKNKRSDSESSVSLVAAAEELQAAVPMLKNLSFSTDFSNFNVDAGDVYNVPRNNTPIDLPPIANKTEDEVEYYTKSDVAIERERLAELTSNGYLPTTDVHMLLDQEVKQLDGKHMLRLDSMISTGSTESEMASYLQRKCSGAGAGTIGLSSAELEAAKQRFLINRDQLELESEIGAGEFGSVYKGWLRQANGHRLEVAIKTLRDEEQQAINKQEFLREASVMMRLAHKCIVRLIGISKGEMLMMVQELAPLGSMLQYILDHSTEVKVNYELKLWASQIACGMHYLETQHFVHRDLAARNILLTSRQQAKISDFGMSRSLSAGSDEYHFTQGGRWPIRWYAPESFNNGIFSHASDVWSFGVTLWEMFSLGAPPYGDISNVDAIKLVDSGQRLPQPKVCPAYIYAVMQSCWNYHPRERPTFAYLKEFFNRGPEYQNLPELVQSVHI</sequence>
<dbReference type="InterPro" id="IPR035061">
    <property type="entry name" value="Shark-like_SH2_N"/>
</dbReference>
<evidence type="ECO:0000256" key="9">
    <source>
        <dbReference type="PROSITE-ProRule" id="PRU10141"/>
    </source>
</evidence>
<dbReference type="SMART" id="SM00252">
    <property type="entry name" value="SH2"/>
    <property type="match status" value="2"/>
</dbReference>
<name>A0ABM1PNF8_DROAR</name>
<feature type="domain" description="Protein kinase" evidence="12">
    <location>
        <begin position="657"/>
        <end position="915"/>
    </location>
</feature>
<gene>
    <name evidence="14" type="primary">LOC108617449</name>
</gene>
<dbReference type="InterPro" id="IPR008266">
    <property type="entry name" value="Tyr_kinase_AS"/>
</dbReference>
<dbReference type="InterPro" id="IPR050198">
    <property type="entry name" value="Non-receptor_tyrosine_kinases"/>
</dbReference>
<evidence type="ECO:0000256" key="1">
    <source>
        <dbReference type="ARBA" id="ARBA00022679"/>
    </source>
</evidence>
<dbReference type="SMART" id="SM00219">
    <property type="entry name" value="TyrKc"/>
    <property type="match status" value="1"/>
</dbReference>
<dbReference type="PROSITE" id="PS50297">
    <property type="entry name" value="ANK_REP_REGION"/>
    <property type="match status" value="3"/>
</dbReference>
<dbReference type="Pfam" id="PF00023">
    <property type="entry name" value="Ank"/>
    <property type="match status" value="1"/>
</dbReference>
<keyword evidence="13" id="KW-1185">Reference proteome</keyword>
<dbReference type="Gene3D" id="3.30.505.10">
    <property type="entry name" value="SH2 domain"/>
    <property type="match status" value="2"/>
</dbReference>
<dbReference type="Gene3D" id="3.30.200.20">
    <property type="entry name" value="Phosphorylase Kinase, domain 1"/>
    <property type="match status" value="1"/>
</dbReference>
<dbReference type="EC" id="2.7.10.2" evidence="10"/>
<accession>A0ABM1PNF8</accession>
<dbReference type="GeneID" id="108617449"/>
<proteinExistence type="inferred from homology"/>
<dbReference type="CDD" id="cd10347">
    <property type="entry name" value="SH2_Nterm_shark_like"/>
    <property type="match status" value="1"/>
</dbReference>
<evidence type="ECO:0000256" key="4">
    <source>
        <dbReference type="ARBA" id="ARBA00022840"/>
    </source>
</evidence>
<dbReference type="PROSITE" id="PS00107">
    <property type="entry name" value="PROTEIN_KINASE_ATP"/>
    <property type="match status" value="1"/>
</dbReference>
<comment type="catalytic activity">
    <reaction evidence="6 10">
        <text>L-tyrosyl-[protein] + ATP = O-phospho-L-tyrosyl-[protein] + ADP + H(+)</text>
        <dbReference type="Rhea" id="RHEA:10596"/>
        <dbReference type="Rhea" id="RHEA-COMP:10136"/>
        <dbReference type="Rhea" id="RHEA-COMP:20101"/>
        <dbReference type="ChEBI" id="CHEBI:15378"/>
        <dbReference type="ChEBI" id="CHEBI:30616"/>
        <dbReference type="ChEBI" id="CHEBI:46858"/>
        <dbReference type="ChEBI" id="CHEBI:61978"/>
        <dbReference type="ChEBI" id="CHEBI:456216"/>
        <dbReference type="EC" id="2.7.10.2"/>
    </reaction>
</comment>
<keyword evidence="4 9" id="KW-0067">ATP-binding</keyword>
<dbReference type="PROSITE" id="PS50088">
    <property type="entry name" value="ANK_REPEAT"/>
    <property type="match status" value="3"/>
</dbReference>
<keyword evidence="1 10" id="KW-0808">Transferase</keyword>
<dbReference type="SUPFAM" id="SSF48403">
    <property type="entry name" value="Ankyrin repeat"/>
    <property type="match status" value="1"/>
</dbReference>